<protein>
    <recommendedName>
        <fullName evidence="1">RelA/SpoT domain-containing protein</fullName>
    </recommendedName>
</protein>
<evidence type="ECO:0000259" key="1">
    <source>
        <dbReference type="Pfam" id="PF04607"/>
    </source>
</evidence>
<organism evidence="2 3">
    <name type="scientific">Pedobacter frigidisoli</name>
    <dbReference type="NCBI Taxonomy" id="2530455"/>
    <lineage>
        <taxon>Bacteria</taxon>
        <taxon>Pseudomonadati</taxon>
        <taxon>Bacteroidota</taxon>
        <taxon>Sphingobacteriia</taxon>
        <taxon>Sphingobacteriales</taxon>
        <taxon>Sphingobacteriaceae</taxon>
        <taxon>Pedobacter</taxon>
    </lineage>
</organism>
<dbReference type="PANTHER" id="PTHR41773:SF1">
    <property type="entry name" value="RELA_SPOT DOMAIN-CONTAINING PROTEIN"/>
    <property type="match status" value="1"/>
</dbReference>
<feature type="domain" description="RelA/SpoT" evidence="1">
    <location>
        <begin position="69"/>
        <end position="142"/>
    </location>
</feature>
<sequence length="174" mass="20934">MISKADFFKKYNILEKEFEYNESLDWRELNAIYEDYVQFISKQKLDSVASHYANMLAASCSQIHSIRFRMKDPEHLIEKIIREKIKNKNNSPININNYRTKVEDIIGIRLLHVFKHEWKDIHKCIEIDNNTTPPYAFCRDGDDEDFIREVREHNLLLKHDEEGYRSIQNHKTMN</sequence>
<dbReference type="AlphaFoldDB" id="A0A4V2MMT8"/>
<dbReference type="OrthoDB" id="9801824at2"/>
<dbReference type="PANTHER" id="PTHR41773">
    <property type="entry name" value="GTP PYROPHOSPHATASE-RELATED"/>
    <property type="match status" value="1"/>
</dbReference>
<keyword evidence="3" id="KW-1185">Reference proteome</keyword>
<comment type="caution">
    <text evidence="2">The sequence shown here is derived from an EMBL/GenBank/DDBJ whole genome shotgun (WGS) entry which is preliminary data.</text>
</comment>
<name>A0A4V2MMT8_9SPHI</name>
<reference evidence="2 3" key="1">
    <citation type="submission" date="2019-02" db="EMBL/GenBank/DDBJ databases">
        <title>Pedobacter sp. RP-3-11 sp. nov., isolated from Arctic soil.</title>
        <authorList>
            <person name="Dahal R.H."/>
        </authorList>
    </citation>
    <scope>NUCLEOTIDE SEQUENCE [LARGE SCALE GENOMIC DNA]</scope>
    <source>
        <strain evidence="2 3">RP-3-11</strain>
    </source>
</reference>
<dbReference type="EMBL" id="SJSN01000008">
    <property type="protein sequence ID" value="TCD08596.1"/>
    <property type="molecule type" value="Genomic_DNA"/>
</dbReference>
<evidence type="ECO:0000313" key="2">
    <source>
        <dbReference type="EMBL" id="TCD08596.1"/>
    </source>
</evidence>
<dbReference type="InterPro" id="IPR043519">
    <property type="entry name" value="NT_sf"/>
</dbReference>
<dbReference type="Gene3D" id="3.30.460.10">
    <property type="entry name" value="Beta Polymerase, domain 2"/>
    <property type="match status" value="1"/>
</dbReference>
<dbReference type="SUPFAM" id="SSF81301">
    <property type="entry name" value="Nucleotidyltransferase"/>
    <property type="match status" value="1"/>
</dbReference>
<proteinExistence type="predicted"/>
<dbReference type="Pfam" id="PF04607">
    <property type="entry name" value="RelA_SpoT"/>
    <property type="match status" value="1"/>
</dbReference>
<dbReference type="InterPro" id="IPR007685">
    <property type="entry name" value="RelA_SpoT"/>
</dbReference>
<dbReference type="Proteomes" id="UP000291485">
    <property type="component" value="Unassembled WGS sequence"/>
</dbReference>
<gene>
    <name evidence="2" type="ORF">EZ449_12210</name>
</gene>
<evidence type="ECO:0000313" key="3">
    <source>
        <dbReference type="Proteomes" id="UP000291485"/>
    </source>
</evidence>
<dbReference type="GO" id="GO:0015969">
    <property type="term" value="P:guanosine tetraphosphate metabolic process"/>
    <property type="evidence" value="ECO:0007669"/>
    <property type="project" value="InterPro"/>
</dbReference>
<dbReference type="RefSeq" id="WP_131559083.1">
    <property type="nucleotide sequence ID" value="NZ_SJSN01000008.1"/>
</dbReference>
<accession>A0A4V2MMT8</accession>